<evidence type="ECO:0000313" key="2">
    <source>
        <dbReference type="EMBL" id="RVU53965.1"/>
    </source>
</evidence>
<reference evidence="2 3" key="1">
    <citation type="submission" date="2018-11" db="EMBL/GenBank/DDBJ databases">
        <title>Genome sequencing and assembly of Anaerosphaera sp. nov., GS7-6-2.</title>
        <authorList>
            <person name="Rettenmaier R."/>
            <person name="Liebl W."/>
            <person name="Zverlov V."/>
        </authorList>
    </citation>
    <scope>NUCLEOTIDE SEQUENCE [LARGE SCALE GENOMIC DNA]</scope>
    <source>
        <strain evidence="2 3">GS7-6-2</strain>
    </source>
</reference>
<feature type="transmembrane region" description="Helical" evidence="1">
    <location>
        <begin position="12"/>
        <end position="39"/>
    </location>
</feature>
<dbReference type="PANTHER" id="PTHR41324">
    <property type="entry name" value="MEMBRANE PROTEIN-RELATED"/>
    <property type="match status" value="1"/>
</dbReference>
<evidence type="ECO:0000256" key="1">
    <source>
        <dbReference type="SAM" id="Phobius"/>
    </source>
</evidence>
<comment type="caution">
    <text evidence="2">The sequence shown here is derived from an EMBL/GenBank/DDBJ whole genome shotgun (WGS) entry which is preliminary data.</text>
</comment>
<feature type="transmembrane region" description="Helical" evidence="1">
    <location>
        <begin position="201"/>
        <end position="223"/>
    </location>
</feature>
<protein>
    <submittedName>
        <fullName evidence="2">DUF2232 domain-containing protein</fullName>
    </submittedName>
</protein>
<name>A0A437S4J6_9FIRM</name>
<feature type="transmembrane region" description="Helical" evidence="1">
    <location>
        <begin position="96"/>
        <end position="115"/>
    </location>
</feature>
<sequence length="302" mass="33849">MTNKSNVNIFSLMIKSILLSILGIIFPVFYIFIPVIFIVESVFSGIVKIFSAFLGICLILGLILSPQIGIMFLILFGPFILIFHYMISNKYSVESTIMVTAVVFFLSLLVSFYWVGFTPESINSPESIENFIEFQKAALNSAGDSMGISEVELTQIYNMTVQMIPSAVIIMSLVLAYLTYTMASRSIAKRGGSIVQPFKFSFFKIPKGLPLALLLSMVLIYFFKGTLGDYSSVLIRNLVVVFGFILFVLGFSVVVFWVNKMKLGSILKFLIYVSVFLVPGFQLVLIVLGVLDYIFNFRKLLN</sequence>
<dbReference type="EMBL" id="RLIH01000019">
    <property type="protein sequence ID" value="RVU53965.1"/>
    <property type="molecule type" value="Genomic_DNA"/>
</dbReference>
<dbReference type="PANTHER" id="PTHR41324:SF1">
    <property type="entry name" value="DUF2232 DOMAIN-CONTAINING PROTEIN"/>
    <property type="match status" value="1"/>
</dbReference>
<feature type="transmembrane region" description="Helical" evidence="1">
    <location>
        <begin position="235"/>
        <end position="257"/>
    </location>
</feature>
<dbReference type="Pfam" id="PF09991">
    <property type="entry name" value="DUF2232"/>
    <property type="match status" value="1"/>
</dbReference>
<keyword evidence="1" id="KW-0812">Transmembrane</keyword>
<gene>
    <name evidence="2" type="ORF">EF514_10000</name>
</gene>
<organism evidence="2 3">
    <name type="scientific">Anaerosphaera multitolerans</name>
    <dbReference type="NCBI Taxonomy" id="2487351"/>
    <lineage>
        <taxon>Bacteria</taxon>
        <taxon>Bacillati</taxon>
        <taxon>Bacillota</taxon>
        <taxon>Tissierellia</taxon>
        <taxon>Tissierellales</taxon>
        <taxon>Peptoniphilaceae</taxon>
        <taxon>Anaerosphaera</taxon>
    </lineage>
</organism>
<proteinExistence type="predicted"/>
<dbReference type="Proteomes" id="UP000288812">
    <property type="component" value="Unassembled WGS sequence"/>
</dbReference>
<keyword evidence="1" id="KW-0472">Membrane</keyword>
<accession>A0A437S4J6</accession>
<dbReference type="InterPro" id="IPR018710">
    <property type="entry name" value="DUF2232"/>
</dbReference>
<feature type="transmembrane region" description="Helical" evidence="1">
    <location>
        <begin position="156"/>
        <end position="180"/>
    </location>
</feature>
<feature type="transmembrane region" description="Helical" evidence="1">
    <location>
        <begin position="46"/>
        <end position="64"/>
    </location>
</feature>
<keyword evidence="3" id="KW-1185">Reference proteome</keyword>
<dbReference type="AlphaFoldDB" id="A0A437S4J6"/>
<keyword evidence="1" id="KW-1133">Transmembrane helix</keyword>
<evidence type="ECO:0000313" key="3">
    <source>
        <dbReference type="Proteomes" id="UP000288812"/>
    </source>
</evidence>
<feature type="transmembrane region" description="Helical" evidence="1">
    <location>
        <begin position="269"/>
        <end position="295"/>
    </location>
</feature>